<dbReference type="RefSeq" id="WP_344946231.1">
    <property type="nucleotide sequence ID" value="NZ_BAAAZG010000016.1"/>
</dbReference>
<dbReference type="Proteomes" id="UP001500683">
    <property type="component" value="Unassembled WGS sequence"/>
</dbReference>
<protein>
    <recommendedName>
        <fullName evidence="5">MFS transporter</fullName>
    </recommendedName>
</protein>
<evidence type="ECO:0008006" key="5">
    <source>
        <dbReference type="Google" id="ProtNLM"/>
    </source>
</evidence>
<accession>A0ABP7VMR4</accession>
<keyword evidence="2" id="KW-0472">Membrane</keyword>
<evidence type="ECO:0000256" key="2">
    <source>
        <dbReference type="SAM" id="Phobius"/>
    </source>
</evidence>
<evidence type="ECO:0000256" key="1">
    <source>
        <dbReference type="SAM" id="MobiDB-lite"/>
    </source>
</evidence>
<evidence type="ECO:0000313" key="3">
    <source>
        <dbReference type="EMBL" id="GAA4070649.1"/>
    </source>
</evidence>
<feature type="transmembrane region" description="Helical" evidence="2">
    <location>
        <begin position="6"/>
        <end position="31"/>
    </location>
</feature>
<organism evidence="3 4">
    <name type="scientific">Actinomadura miaoliensis</name>
    <dbReference type="NCBI Taxonomy" id="430685"/>
    <lineage>
        <taxon>Bacteria</taxon>
        <taxon>Bacillati</taxon>
        <taxon>Actinomycetota</taxon>
        <taxon>Actinomycetes</taxon>
        <taxon>Streptosporangiales</taxon>
        <taxon>Thermomonosporaceae</taxon>
        <taxon>Actinomadura</taxon>
    </lineage>
</organism>
<keyword evidence="2" id="KW-0812">Transmembrane</keyword>
<sequence length="56" mass="5664">MPQALISGYATGLLGAGAFYLIAVLAAAVLLRPRAATPDAQPQAPSATPRTPSTRT</sequence>
<proteinExistence type="predicted"/>
<comment type="caution">
    <text evidence="3">The sequence shown here is derived from an EMBL/GenBank/DDBJ whole genome shotgun (WGS) entry which is preliminary data.</text>
</comment>
<keyword evidence="4" id="KW-1185">Reference proteome</keyword>
<feature type="region of interest" description="Disordered" evidence="1">
    <location>
        <begin position="35"/>
        <end position="56"/>
    </location>
</feature>
<evidence type="ECO:0000313" key="4">
    <source>
        <dbReference type="Proteomes" id="UP001500683"/>
    </source>
</evidence>
<name>A0ABP7VMR4_9ACTN</name>
<reference evidence="4" key="1">
    <citation type="journal article" date="2019" name="Int. J. Syst. Evol. Microbiol.">
        <title>The Global Catalogue of Microorganisms (GCM) 10K type strain sequencing project: providing services to taxonomists for standard genome sequencing and annotation.</title>
        <authorList>
            <consortium name="The Broad Institute Genomics Platform"/>
            <consortium name="The Broad Institute Genome Sequencing Center for Infectious Disease"/>
            <person name="Wu L."/>
            <person name="Ma J."/>
        </authorList>
    </citation>
    <scope>NUCLEOTIDE SEQUENCE [LARGE SCALE GENOMIC DNA]</scope>
    <source>
        <strain evidence="4">JCM 16702</strain>
    </source>
</reference>
<keyword evidence="2" id="KW-1133">Transmembrane helix</keyword>
<gene>
    <name evidence="3" type="ORF">GCM10022214_27900</name>
</gene>
<dbReference type="EMBL" id="BAAAZG010000016">
    <property type="protein sequence ID" value="GAA4070649.1"/>
    <property type="molecule type" value="Genomic_DNA"/>
</dbReference>